<feature type="non-terminal residue" evidence="1">
    <location>
        <position position="1"/>
    </location>
</feature>
<organism evidence="1">
    <name type="scientific">marine metagenome</name>
    <dbReference type="NCBI Taxonomy" id="408172"/>
    <lineage>
        <taxon>unclassified sequences</taxon>
        <taxon>metagenomes</taxon>
        <taxon>ecological metagenomes</taxon>
    </lineage>
</organism>
<evidence type="ECO:0000313" key="1">
    <source>
        <dbReference type="EMBL" id="SVB19416.1"/>
    </source>
</evidence>
<reference evidence="1" key="1">
    <citation type="submission" date="2018-05" db="EMBL/GenBank/DDBJ databases">
        <authorList>
            <person name="Lanie J.A."/>
            <person name="Ng W.-L."/>
            <person name="Kazmierczak K.M."/>
            <person name="Andrzejewski T.M."/>
            <person name="Davidsen T.M."/>
            <person name="Wayne K.J."/>
            <person name="Tettelin H."/>
            <person name="Glass J.I."/>
            <person name="Rusch D."/>
            <person name="Podicherti R."/>
            <person name="Tsui H.-C.T."/>
            <person name="Winkler M.E."/>
        </authorList>
    </citation>
    <scope>NUCLEOTIDE SEQUENCE</scope>
</reference>
<protein>
    <submittedName>
        <fullName evidence="1">Uncharacterized protein</fullName>
    </submittedName>
</protein>
<accession>A0A382C033</accession>
<dbReference type="AlphaFoldDB" id="A0A382C033"/>
<proteinExistence type="predicted"/>
<sequence length="187" mass="21981">VRFYFLLFITIYWLFLILAPLNAFAEEEWTITKFEKLSYAAVSGEVTHGDTLNFFLRSEDNCAKVWNTFTFYTYEKPGDIHQLLDRNIPIKLNGEVELTAKVVLVKPFLMGYRVAFSLGEFPVKEYIHFLHEFYQEEKKYEIEIVDGLNFQAKKYFDITANNWKLDNLIPKMLEANKVCKEISNSSS</sequence>
<dbReference type="EMBL" id="UINC01032179">
    <property type="protein sequence ID" value="SVB19416.1"/>
    <property type="molecule type" value="Genomic_DNA"/>
</dbReference>
<name>A0A382C033_9ZZZZ</name>
<gene>
    <name evidence="1" type="ORF">METZ01_LOCUS172270</name>
</gene>